<dbReference type="EMBL" id="HADX01007107">
    <property type="protein sequence ID" value="SBP29339.1"/>
    <property type="molecule type" value="Transcribed_RNA"/>
</dbReference>
<sequence length="95" mass="10780">LTTACLSLCQERFHPDQSLIYRIITSDYIWMKSHLLHIKGGNSLMKAWRTRCTWITGRGAGRVSDSFCPTSLLSSGLVKPRPQQGFFTLATVTRY</sequence>
<gene>
    <name evidence="1" type="primary">Nfu_g_1_008409</name>
</gene>
<protein>
    <submittedName>
        <fullName evidence="1">Uncharacterized protein</fullName>
    </submittedName>
</protein>
<organism evidence="1">
    <name type="scientific">Iconisemion striatum</name>
    <dbReference type="NCBI Taxonomy" id="60296"/>
    <lineage>
        <taxon>Eukaryota</taxon>
        <taxon>Metazoa</taxon>
        <taxon>Chordata</taxon>
        <taxon>Craniata</taxon>
        <taxon>Vertebrata</taxon>
        <taxon>Euteleostomi</taxon>
        <taxon>Actinopterygii</taxon>
        <taxon>Neopterygii</taxon>
        <taxon>Teleostei</taxon>
        <taxon>Neoteleostei</taxon>
        <taxon>Acanthomorphata</taxon>
        <taxon>Ovalentaria</taxon>
        <taxon>Atherinomorphae</taxon>
        <taxon>Cyprinodontiformes</taxon>
        <taxon>Nothobranchiidae</taxon>
        <taxon>Iconisemion</taxon>
    </lineage>
</organism>
<reference evidence="1" key="2">
    <citation type="submission" date="2016-06" db="EMBL/GenBank/DDBJ databases">
        <title>The genome of a short-lived fish provides insights into sex chromosome evolution and the genetic control of aging.</title>
        <authorList>
            <person name="Reichwald K."/>
            <person name="Felder M."/>
            <person name="Petzold A."/>
            <person name="Koch P."/>
            <person name="Groth M."/>
            <person name="Platzer M."/>
        </authorList>
    </citation>
    <scope>NUCLEOTIDE SEQUENCE</scope>
    <source>
        <tissue evidence="1">Brain</tissue>
    </source>
</reference>
<feature type="non-terminal residue" evidence="1">
    <location>
        <position position="1"/>
    </location>
</feature>
<accession>A0A1A7YGQ5</accession>
<name>A0A1A7YGQ5_9TELE</name>
<evidence type="ECO:0000313" key="1">
    <source>
        <dbReference type="EMBL" id="SBP29339.1"/>
    </source>
</evidence>
<reference evidence="1" key="1">
    <citation type="submission" date="2016-05" db="EMBL/GenBank/DDBJ databases">
        <authorList>
            <person name="Lavstsen T."/>
            <person name="Jespersen J.S."/>
        </authorList>
    </citation>
    <scope>NUCLEOTIDE SEQUENCE</scope>
    <source>
        <tissue evidence="1">Brain</tissue>
    </source>
</reference>
<dbReference type="AlphaFoldDB" id="A0A1A7YGQ5"/>
<feature type="non-terminal residue" evidence="1">
    <location>
        <position position="95"/>
    </location>
</feature>
<proteinExistence type="predicted"/>